<name>A0AAN8SVK9_SOLBU</name>
<accession>A0AAN8SVK9</accession>
<comment type="caution">
    <text evidence="3">The sequence shown here is derived from an EMBL/GenBank/DDBJ whole genome shotgun (WGS) entry which is preliminary data.</text>
</comment>
<evidence type="ECO:0000313" key="4">
    <source>
        <dbReference type="Proteomes" id="UP001371456"/>
    </source>
</evidence>
<keyword evidence="4" id="KW-1185">Reference proteome</keyword>
<evidence type="ECO:0000256" key="1">
    <source>
        <dbReference type="SAM" id="MobiDB-lite"/>
    </source>
</evidence>
<dbReference type="AlphaFoldDB" id="A0AAN8SVK9"/>
<feature type="region of interest" description="Disordered" evidence="1">
    <location>
        <begin position="207"/>
        <end position="262"/>
    </location>
</feature>
<protein>
    <recommendedName>
        <fullName evidence="2">Putative plant transposon protein domain-containing protein</fullName>
    </recommendedName>
</protein>
<dbReference type="Proteomes" id="UP001371456">
    <property type="component" value="Unassembled WGS sequence"/>
</dbReference>
<dbReference type="EMBL" id="JBANQN010000012">
    <property type="protein sequence ID" value="KAK6773791.1"/>
    <property type="molecule type" value="Genomic_DNA"/>
</dbReference>
<gene>
    <name evidence="3" type="ORF">RDI58_029029</name>
</gene>
<evidence type="ECO:0000313" key="3">
    <source>
        <dbReference type="EMBL" id="KAK6773791.1"/>
    </source>
</evidence>
<dbReference type="InterPro" id="IPR046796">
    <property type="entry name" value="Transposase_32_dom"/>
</dbReference>
<sequence length="262" mass="30100">MEEERDFEDTFMVEYDQHLFVSLLAQENYYSNLIKQKLFLERCIALDKVDEMLPNFYQRLLDHDTEAFKAMVCEPSAWLALKLCSGKNFPWYVINAIVLFSHLTAEARIWMSIVCSRIYTSGNISKIFVLQALIVACALNDIPLNVGHLIVNEFQEFKFHDSLSLIFPSLITKLYKHGEVEVLPIDNWVEIKNQIFPLKIRGEGAVMKRKKRKTNSGQRSLEGVEEKLVTPHFGPEEDGDEPTTMSDDGGVEDNEATESEKD</sequence>
<proteinExistence type="predicted"/>
<reference evidence="3 4" key="1">
    <citation type="submission" date="2024-02" db="EMBL/GenBank/DDBJ databases">
        <title>de novo genome assembly of Solanum bulbocastanum strain 11H21.</title>
        <authorList>
            <person name="Hosaka A.J."/>
        </authorList>
    </citation>
    <scope>NUCLEOTIDE SEQUENCE [LARGE SCALE GENOMIC DNA]</scope>
    <source>
        <tissue evidence="3">Young leaves</tissue>
    </source>
</reference>
<feature type="compositionally biased region" description="Acidic residues" evidence="1">
    <location>
        <begin position="249"/>
        <end position="262"/>
    </location>
</feature>
<feature type="domain" description="Putative plant transposon protein" evidence="2">
    <location>
        <begin position="78"/>
        <end position="178"/>
    </location>
</feature>
<organism evidence="3 4">
    <name type="scientific">Solanum bulbocastanum</name>
    <name type="common">Wild potato</name>
    <dbReference type="NCBI Taxonomy" id="147425"/>
    <lineage>
        <taxon>Eukaryota</taxon>
        <taxon>Viridiplantae</taxon>
        <taxon>Streptophyta</taxon>
        <taxon>Embryophyta</taxon>
        <taxon>Tracheophyta</taxon>
        <taxon>Spermatophyta</taxon>
        <taxon>Magnoliopsida</taxon>
        <taxon>eudicotyledons</taxon>
        <taxon>Gunneridae</taxon>
        <taxon>Pentapetalae</taxon>
        <taxon>asterids</taxon>
        <taxon>lamiids</taxon>
        <taxon>Solanales</taxon>
        <taxon>Solanaceae</taxon>
        <taxon>Solanoideae</taxon>
        <taxon>Solaneae</taxon>
        <taxon>Solanum</taxon>
    </lineage>
</organism>
<dbReference type="Pfam" id="PF20167">
    <property type="entry name" value="Transposase_32"/>
    <property type="match status" value="1"/>
</dbReference>
<evidence type="ECO:0000259" key="2">
    <source>
        <dbReference type="Pfam" id="PF20167"/>
    </source>
</evidence>